<sequence>MLRSTLSLRPALRRFTSSSIPPPPPTHTPPPDRLSLGTFRNQLIMMGMSFGLVLLGGTNWNLRYEINEIKAKNVSGSNSSSSSLTISKDLIKPFCKEVALKTKVIIIEEQSTSWLGGGGLDKDALKRVEFKISDVVESVLGRVNDLSSNVGIQESTESVEEVKVEDGVSEILDEKKGEQPKMI</sequence>
<accession>A0A9W7CHI0</accession>
<feature type="compositionally biased region" description="Pro residues" evidence="1">
    <location>
        <begin position="20"/>
        <end position="32"/>
    </location>
</feature>
<feature type="region of interest" description="Disordered" evidence="1">
    <location>
        <begin position="1"/>
        <end position="34"/>
    </location>
</feature>
<evidence type="ECO:0000313" key="2">
    <source>
        <dbReference type="EMBL" id="GMI08763.1"/>
    </source>
</evidence>
<name>A0A9W7CHI0_9STRA</name>
<protein>
    <submittedName>
        <fullName evidence="2">Uncharacterized protein</fullName>
    </submittedName>
</protein>
<evidence type="ECO:0000256" key="1">
    <source>
        <dbReference type="SAM" id="MobiDB-lite"/>
    </source>
</evidence>
<comment type="caution">
    <text evidence="2">The sequence shown here is derived from an EMBL/GenBank/DDBJ whole genome shotgun (WGS) entry which is preliminary data.</text>
</comment>
<dbReference type="EMBL" id="BRXW01000129">
    <property type="protein sequence ID" value="GMI08763.1"/>
    <property type="molecule type" value="Genomic_DNA"/>
</dbReference>
<proteinExistence type="predicted"/>
<evidence type="ECO:0000313" key="3">
    <source>
        <dbReference type="Proteomes" id="UP001165122"/>
    </source>
</evidence>
<dbReference type="AlphaFoldDB" id="A0A9W7CHI0"/>
<dbReference type="Proteomes" id="UP001165122">
    <property type="component" value="Unassembled WGS sequence"/>
</dbReference>
<reference evidence="3" key="1">
    <citation type="journal article" date="2023" name="Commun. Biol.">
        <title>Genome analysis of Parmales, the sister group of diatoms, reveals the evolutionary specialization of diatoms from phago-mixotrophs to photoautotrophs.</title>
        <authorList>
            <person name="Ban H."/>
            <person name="Sato S."/>
            <person name="Yoshikawa S."/>
            <person name="Yamada K."/>
            <person name="Nakamura Y."/>
            <person name="Ichinomiya M."/>
            <person name="Sato N."/>
            <person name="Blanc-Mathieu R."/>
            <person name="Endo H."/>
            <person name="Kuwata A."/>
            <person name="Ogata H."/>
        </authorList>
    </citation>
    <scope>NUCLEOTIDE SEQUENCE [LARGE SCALE GENOMIC DNA]</scope>
    <source>
        <strain evidence="3">NIES 3700</strain>
    </source>
</reference>
<organism evidence="2 3">
    <name type="scientific">Triparma laevis f. longispina</name>
    <dbReference type="NCBI Taxonomy" id="1714387"/>
    <lineage>
        <taxon>Eukaryota</taxon>
        <taxon>Sar</taxon>
        <taxon>Stramenopiles</taxon>
        <taxon>Ochrophyta</taxon>
        <taxon>Bolidophyceae</taxon>
        <taxon>Parmales</taxon>
        <taxon>Triparmaceae</taxon>
        <taxon>Triparma</taxon>
    </lineage>
</organism>
<keyword evidence="3" id="KW-1185">Reference proteome</keyword>
<gene>
    <name evidence="2" type="ORF">TrLO_g11207</name>
</gene>